<dbReference type="Pfam" id="PF00669">
    <property type="entry name" value="Flagellin_N"/>
    <property type="match status" value="1"/>
</dbReference>
<evidence type="ECO:0000313" key="6">
    <source>
        <dbReference type="EMBL" id="TDX58897.1"/>
    </source>
</evidence>
<dbReference type="AlphaFoldDB" id="A0A4R8HQZ6"/>
<proteinExistence type="inferred from homology"/>
<dbReference type="SUPFAM" id="SSF64518">
    <property type="entry name" value="Phase 1 flagellin"/>
    <property type="match status" value="1"/>
</dbReference>
<sequence>MTRITNNMIINNFRNNYQKNAGQIDEYMDQISTGKKFSQISGDPIAGSKVLDLQSTIKFSERYIENIDDGNSWLSTTDQALSDTVTTLRSLRDLAVQGSNDTMTDNDRGKLKTEVDQLKKHILEISNSSYNGLYIFNGTKTQTEPYQSATTSNPDDYLANGLGSISTNDLKREIAPKTDVPINISGDEVGFSNMLADLNKFSEALESPSDSGEIESSISRIDQHIESVLSARGKVGAIQKRLDLAKDRLESEKINNTQILSDTQDLDMAEAITNLTNAENIYRASLSVGARIIQPTLMEFLR</sequence>
<gene>
    <name evidence="6" type="ORF">C7959_10235</name>
</gene>
<evidence type="ECO:0000259" key="5">
    <source>
        <dbReference type="Pfam" id="PF00700"/>
    </source>
</evidence>
<dbReference type="InterPro" id="IPR046358">
    <property type="entry name" value="Flagellin_C"/>
</dbReference>
<accession>A0A4R8HQZ6</accession>
<evidence type="ECO:0000256" key="2">
    <source>
        <dbReference type="ARBA" id="ARBA00005709"/>
    </source>
</evidence>
<keyword evidence="7" id="KW-1185">Reference proteome</keyword>
<comment type="caution">
    <text evidence="6">The sequence shown here is derived from an EMBL/GenBank/DDBJ whole genome shotgun (WGS) entry which is preliminary data.</text>
</comment>
<dbReference type="NCBIfam" id="TIGR02550">
    <property type="entry name" value="flagell_flgL"/>
    <property type="match status" value="1"/>
</dbReference>
<comment type="similarity">
    <text evidence="2">Belongs to the bacterial flagellin family.</text>
</comment>
<reference evidence="6 7" key="1">
    <citation type="submission" date="2019-03" db="EMBL/GenBank/DDBJ databases">
        <title>Subsurface microbial communities from deep shales in Ohio and West Virginia, USA.</title>
        <authorList>
            <person name="Wrighton K."/>
        </authorList>
    </citation>
    <scope>NUCLEOTIDE SEQUENCE [LARGE SCALE GENOMIC DNA]</scope>
    <source>
        <strain evidence="6 7">MSL 6dP</strain>
    </source>
</reference>
<dbReference type="EMBL" id="SOEG01000002">
    <property type="protein sequence ID" value="TDX58897.1"/>
    <property type="molecule type" value="Genomic_DNA"/>
</dbReference>
<keyword evidence="3" id="KW-0975">Bacterial flagellum</keyword>
<dbReference type="Gene3D" id="1.20.1330.10">
    <property type="entry name" value="f41 fragment of flagellin, N-terminal domain"/>
    <property type="match status" value="1"/>
</dbReference>
<keyword evidence="6" id="KW-0966">Cell projection</keyword>
<feature type="domain" description="Flagellin N-terminal" evidence="4">
    <location>
        <begin position="4"/>
        <end position="141"/>
    </location>
</feature>
<protein>
    <submittedName>
        <fullName evidence="6">Flagellar hook-associated protein 3 FlgL</fullName>
    </submittedName>
</protein>
<dbReference type="InterPro" id="IPR013384">
    <property type="entry name" value="Flagell_FlgL"/>
</dbReference>
<dbReference type="GO" id="GO:0005198">
    <property type="term" value="F:structural molecule activity"/>
    <property type="evidence" value="ECO:0007669"/>
    <property type="project" value="InterPro"/>
</dbReference>
<keyword evidence="6" id="KW-0282">Flagellum</keyword>
<evidence type="ECO:0000256" key="3">
    <source>
        <dbReference type="ARBA" id="ARBA00023143"/>
    </source>
</evidence>
<organism evidence="6 7">
    <name type="scientific">Orenia marismortui</name>
    <dbReference type="NCBI Taxonomy" id="46469"/>
    <lineage>
        <taxon>Bacteria</taxon>
        <taxon>Bacillati</taxon>
        <taxon>Bacillota</taxon>
        <taxon>Clostridia</taxon>
        <taxon>Halanaerobiales</taxon>
        <taxon>Halobacteroidaceae</taxon>
        <taxon>Orenia</taxon>
    </lineage>
</organism>
<name>A0A4R8HQZ6_9FIRM</name>
<evidence type="ECO:0000313" key="7">
    <source>
        <dbReference type="Proteomes" id="UP000295832"/>
    </source>
</evidence>
<evidence type="ECO:0000256" key="1">
    <source>
        <dbReference type="ARBA" id="ARBA00004365"/>
    </source>
</evidence>
<evidence type="ECO:0000259" key="4">
    <source>
        <dbReference type="Pfam" id="PF00669"/>
    </source>
</evidence>
<comment type="subcellular location">
    <subcellularLocation>
        <location evidence="1">Bacterial flagellum</location>
    </subcellularLocation>
</comment>
<dbReference type="InterPro" id="IPR001492">
    <property type="entry name" value="Flagellin"/>
</dbReference>
<dbReference type="STRING" id="926561.GCA_000379025_02028"/>
<feature type="domain" description="Flagellin C-terminal" evidence="5">
    <location>
        <begin position="219"/>
        <end position="295"/>
    </location>
</feature>
<dbReference type="PANTHER" id="PTHR42792">
    <property type="entry name" value="FLAGELLIN"/>
    <property type="match status" value="1"/>
</dbReference>
<dbReference type="GO" id="GO:0071973">
    <property type="term" value="P:bacterial-type flagellum-dependent cell motility"/>
    <property type="evidence" value="ECO:0007669"/>
    <property type="project" value="InterPro"/>
</dbReference>
<dbReference type="Pfam" id="PF00700">
    <property type="entry name" value="Flagellin_C"/>
    <property type="match status" value="1"/>
</dbReference>
<dbReference type="GO" id="GO:0009424">
    <property type="term" value="C:bacterial-type flagellum hook"/>
    <property type="evidence" value="ECO:0007669"/>
    <property type="project" value="InterPro"/>
</dbReference>
<dbReference type="Proteomes" id="UP000295832">
    <property type="component" value="Unassembled WGS sequence"/>
</dbReference>
<dbReference type="PANTHER" id="PTHR42792:SF1">
    <property type="entry name" value="FLAGELLAR HOOK-ASSOCIATED PROTEIN 3"/>
    <property type="match status" value="1"/>
</dbReference>
<dbReference type="InterPro" id="IPR001029">
    <property type="entry name" value="Flagellin_N"/>
</dbReference>
<dbReference type="RefSeq" id="WP_134114443.1">
    <property type="nucleotide sequence ID" value="NZ_SOEG01000002.1"/>
</dbReference>
<keyword evidence="6" id="KW-0969">Cilium</keyword>